<dbReference type="GeneTree" id="ENSGT00940000163681"/>
<dbReference type="AlphaFoldDB" id="A0A8C7E1T1"/>
<sequence>ISLQKFQQKALKQTKQKKSKSSDFLMKVSIEVSENPAFNINSTDISAHQTYKVGLIRYDKLTSSLAAHPQKLRLRAQAEPRGNECSRNYFDPLMDEEINPRQCGIEVSKEGEAELTIVELHLFWHCIYRSAKPSFLSVVEEWKREMSAKHVN</sequence>
<dbReference type="Ensembl" id="ENSNNAT00000018387.1">
    <property type="protein sequence ID" value="ENSNNAP00000017512.1"/>
    <property type="gene ID" value="ENSNNAG00000011584.1"/>
</dbReference>
<dbReference type="Proteomes" id="UP000694559">
    <property type="component" value="Unplaced"/>
</dbReference>
<name>A0A8C7E1T1_NAJNA</name>
<reference evidence="1" key="1">
    <citation type="submission" date="2025-08" db="UniProtKB">
        <authorList>
            <consortium name="Ensembl"/>
        </authorList>
    </citation>
    <scope>IDENTIFICATION</scope>
</reference>
<evidence type="ECO:0000313" key="1">
    <source>
        <dbReference type="Ensembl" id="ENSNNAP00000017512.1"/>
    </source>
</evidence>
<keyword evidence="2" id="KW-1185">Reference proteome</keyword>
<dbReference type="PANTHER" id="PTHR33862">
    <property type="entry name" value="OROFACIAL CLEFT 1 CANDIDATE GENE 1 PROTEIN"/>
    <property type="match status" value="1"/>
</dbReference>
<evidence type="ECO:0000313" key="2">
    <source>
        <dbReference type="Proteomes" id="UP000694559"/>
    </source>
</evidence>
<dbReference type="Pfam" id="PF15680">
    <property type="entry name" value="OFCC1"/>
    <property type="match status" value="1"/>
</dbReference>
<dbReference type="PANTHER" id="PTHR33862:SF3">
    <property type="entry name" value="OROFACIAL CLEFT 1 CANDIDATE GENE 1 PROTEIN"/>
    <property type="match status" value="1"/>
</dbReference>
<reference evidence="1" key="2">
    <citation type="submission" date="2025-09" db="UniProtKB">
        <authorList>
            <consortium name="Ensembl"/>
        </authorList>
    </citation>
    <scope>IDENTIFICATION</scope>
</reference>
<dbReference type="InterPro" id="IPR031390">
    <property type="entry name" value="OFCC1"/>
</dbReference>
<protein>
    <submittedName>
        <fullName evidence="1">Uncharacterized protein</fullName>
    </submittedName>
</protein>
<proteinExistence type="predicted"/>
<accession>A0A8C7E1T1</accession>
<organism evidence="1 2">
    <name type="scientific">Naja naja</name>
    <name type="common">Indian cobra</name>
    <dbReference type="NCBI Taxonomy" id="35670"/>
    <lineage>
        <taxon>Eukaryota</taxon>
        <taxon>Metazoa</taxon>
        <taxon>Chordata</taxon>
        <taxon>Craniata</taxon>
        <taxon>Vertebrata</taxon>
        <taxon>Euteleostomi</taxon>
        <taxon>Lepidosauria</taxon>
        <taxon>Squamata</taxon>
        <taxon>Bifurcata</taxon>
        <taxon>Unidentata</taxon>
        <taxon>Episquamata</taxon>
        <taxon>Toxicofera</taxon>
        <taxon>Serpentes</taxon>
        <taxon>Colubroidea</taxon>
        <taxon>Elapidae</taxon>
        <taxon>Elapinae</taxon>
        <taxon>Naja</taxon>
    </lineage>
</organism>